<dbReference type="Pfam" id="PF02782">
    <property type="entry name" value="FGGY_C"/>
    <property type="match status" value="1"/>
</dbReference>
<dbReference type="InterPro" id="IPR018485">
    <property type="entry name" value="FGGY_C"/>
</dbReference>
<protein>
    <submittedName>
        <fullName evidence="6">Carbohydrate kinase</fullName>
    </submittedName>
</protein>
<comment type="similarity">
    <text evidence="1">Belongs to the FGGY kinase family.</text>
</comment>
<feature type="domain" description="Carbohydrate kinase FGGY N-terminal" evidence="4">
    <location>
        <begin position="3"/>
        <end position="251"/>
    </location>
</feature>
<reference evidence="6 7" key="1">
    <citation type="submission" date="2017-09" db="EMBL/GenBank/DDBJ databases">
        <title>Bacterial strain isolated from the female urinary microbiota.</title>
        <authorList>
            <person name="Thomas-White K."/>
            <person name="Kumar N."/>
            <person name="Forster S."/>
            <person name="Putonti C."/>
            <person name="Lawley T."/>
            <person name="Wolfe A.J."/>
        </authorList>
    </citation>
    <scope>NUCLEOTIDE SEQUENCE [LARGE SCALE GENOMIC DNA]</scope>
    <source>
        <strain evidence="6 7">UMB0204</strain>
    </source>
</reference>
<evidence type="ECO:0000256" key="1">
    <source>
        <dbReference type="ARBA" id="ARBA00009156"/>
    </source>
</evidence>
<dbReference type="InterPro" id="IPR000577">
    <property type="entry name" value="Carb_kinase_FGGY"/>
</dbReference>
<dbReference type="CDD" id="cd07802">
    <property type="entry name" value="ASKHA_NBD_FGGY_EcLyxK-like"/>
    <property type="match status" value="1"/>
</dbReference>
<dbReference type="InterPro" id="IPR050406">
    <property type="entry name" value="FGGY_Carb_Kinase"/>
</dbReference>
<dbReference type="EMBL" id="PNHP01000003">
    <property type="protein sequence ID" value="PMC81470.1"/>
    <property type="molecule type" value="Genomic_DNA"/>
</dbReference>
<dbReference type="GO" id="GO:0005975">
    <property type="term" value="P:carbohydrate metabolic process"/>
    <property type="evidence" value="ECO:0007669"/>
    <property type="project" value="InterPro"/>
</dbReference>
<accession>A0A2N6UIJ3</accession>
<evidence type="ECO:0000256" key="3">
    <source>
        <dbReference type="ARBA" id="ARBA00022777"/>
    </source>
</evidence>
<comment type="caution">
    <text evidence="6">The sequence shown here is derived from an EMBL/GenBank/DDBJ whole genome shotgun (WGS) entry which is preliminary data.</text>
</comment>
<dbReference type="InterPro" id="IPR043129">
    <property type="entry name" value="ATPase_NBD"/>
</dbReference>
<feature type="domain" description="Carbohydrate kinase FGGY C-terminal" evidence="5">
    <location>
        <begin position="263"/>
        <end position="443"/>
    </location>
</feature>
<dbReference type="RefSeq" id="WP_004817884.1">
    <property type="nucleotide sequence ID" value="NZ_CAUPDS010000002.1"/>
</dbReference>
<dbReference type="Proteomes" id="UP000235658">
    <property type="component" value="Unassembled WGS sequence"/>
</dbReference>
<dbReference type="PIRSF" id="PIRSF000538">
    <property type="entry name" value="GlpK"/>
    <property type="match status" value="1"/>
</dbReference>
<gene>
    <name evidence="6" type="ORF">CJ192_05430</name>
</gene>
<keyword evidence="2" id="KW-0808">Transferase</keyword>
<dbReference type="Gene3D" id="3.30.420.40">
    <property type="match status" value="2"/>
</dbReference>
<evidence type="ECO:0000259" key="4">
    <source>
        <dbReference type="Pfam" id="PF00370"/>
    </source>
</evidence>
<name>A0A2N6UIJ3_9FIRM</name>
<evidence type="ECO:0000256" key="2">
    <source>
        <dbReference type="ARBA" id="ARBA00022679"/>
    </source>
</evidence>
<evidence type="ECO:0000313" key="6">
    <source>
        <dbReference type="EMBL" id="PMC81470.1"/>
    </source>
</evidence>
<dbReference type="AlphaFoldDB" id="A0A2N6UIJ3"/>
<proteinExistence type="inferred from homology"/>
<dbReference type="PANTHER" id="PTHR43095">
    <property type="entry name" value="SUGAR KINASE"/>
    <property type="match status" value="1"/>
</dbReference>
<evidence type="ECO:0000259" key="5">
    <source>
        <dbReference type="Pfam" id="PF02782"/>
    </source>
</evidence>
<keyword evidence="3 6" id="KW-0418">Kinase</keyword>
<dbReference type="SUPFAM" id="SSF53067">
    <property type="entry name" value="Actin-like ATPase domain"/>
    <property type="match status" value="2"/>
</dbReference>
<dbReference type="GO" id="GO:0016301">
    <property type="term" value="F:kinase activity"/>
    <property type="evidence" value="ECO:0007669"/>
    <property type="project" value="UniProtKB-KW"/>
</dbReference>
<sequence length="513" mass="57246">MKYVIGIDAGTTNVKSVLFDLEGNELYTESVPNLPYYLPNNEIEQDMNVVWQNVLNSLILLMRRNKINKDDVIGMGVTGQGEGIWLIDEYGKPIQNAYLWNDGRAYKEVENLLKDENENLYKDIVKTTGLTAFPGNQLILLMWMNKNQPEVLEKADKMFFCKDWIRFNLTGEVFTDTTDAGTAHLDLSTNQPAKSIYKKLGLEKYLRLIPEVKKPHDIGGYLTQKVADNVGLNAGIPVVMGGIDLVNSMVGMGAVENNDIGIILGTTCGVQVVLEKDKAEFGDSRYENHAIENLTISMNPTMNGMPNIDWSVGEIAVNKDYKIIDEVIREVKPGCGGLIYHPYIGAAGERAPFTNVNAKASFFGINQDTDRASLVKAVYEGMIFAVKDCLLKASDDGEIFISGGGAKSTILPQLIADATGLVVNKSKGYELGAKGAAIMVLIALGYYKDYPEAKAKCCEALDKIYPNKDKKYIYDRYFTLYKKLRLAYNDLWNERREILDDVNKYMTEKGIDK</sequence>
<organism evidence="6 7">
    <name type="scientific">Anaerococcus hydrogenalis</name>
    <dbReference type="NCBI Taxonomy" id="33029"/>
    <lineage>
        <taxon>Bacteria</taxon>
        <taxon>Bacillati</taxon>
        <taxon>Bacillota</taxon>
        <taxon>Tissierellia</taxon>
        <taxon>Tissierellales</taxon>
        <taxon>Peptoniphilaceae</taxon>
        <taxon>Anaerococcus</taxon>
    </lineage>
</organism>
<dbReference type="GeneID" id="84578621"/>
<evidence type="ECO:0000313" key="7">
    <source>
        <dbReference type="Proteomes" id="UP000235658"/>
    </source>
</evidence>
<dbReference type="PANTHER" id="PTHR43095:SF3">
    <property type="entry name" value="L-XYLULOSE_3-KETO-L-GULONATE KINASE"/>
    <property type="match status" value="1"/>
</dbReference>
<dbReference type="Pfam" id="PF00370">
    <property type="entry name" value="FGGY_N"/>
    <property type="match status" value="1"/>
</dbReference>
<dbReference type="InterPro" id="IPR018484">
    <property type="entry name" value="FGGY_N"/>
</dbReference>